<comment type="similarity">
    <text evidence="2 3">Belongs to the outer membrane factor (OMF) (TC 1.B.17) family.</text>
</comment>
<dbReference type="GO" id="GO:0009279">
    <property type="term" value="C:cell outer membrane"/>
    <property type="evidence" value="ECO:0007669"/>
    <property type="project" value="UniProtKB-SubCell"/>
</dbReference>
<dbReference type="PANTHER" id="PTHR30203:SF32">
    <property type="entry name" value="CATION EFFLUX SYSTEM PROTEIN CUSC"/>
    <property type="match status" value="1"/>
</dbReference>
<sequence>MYFPKKLLPKIVLVAGSLYLSGCVSLAPEYQRSGLKVPNHVENDPTSLVQGKPSELSIPSWQAFIVEPQLQKTIQLALNKNNDLYLTALEVEEARVRFGITASEKYPQIMASMGGDYSRGFNSDSSLEKKYSSGVDISYELDFFGRIKNLSEADKAKFLASQEMNRATQIITIKTVAEAYLDVIYNQQLLSIAEETKANYLNSQSIVMQKIVAGKANLSDLEQAKGQVQSVDIQIEKIRSEITRNKNLVDFLTNDYTDKINFQASSYVPITVPYNIPSGVLLKRPDVMAAEQNIIAENANIGVARAAFFPSISFNTGIASSNDSLSGLFDSSNGVWNFLPKITLPIFTGGKNSKNLELANIRKNKAIVNYEKSIQVAFKEVKDTLTIKSSLEKQLLSQKNYVNTLNNILTQKQTSYHYGGISYLDVLEAQRDLFTEKQNLLLLEIEQQKNEINLFSALGGGLI</sequence>
<reference evidence="4 5" key="1">
    <citation type="submission" date="2016-04" db="EMBL/GenBank/DDBJ databases">
        <title>ATOL: Assembling a taxonomically balanced genome-scale reconstruction of the evolutionary history of the Enterobacteriaceae.</title>
        <authorList>
            <person name="Plunkett G.III."/>
            <person name="Neeno-Eckwall E.C."/>
            <person name="Glasner J.D."/>
            <person name="Perna N.T."/>
        </authorList>
    </citation>
    <scope>NUCLEOTIDE SEQUENCE [LARGE SCALE GENOMIC DNA]</scope>
    <source>
        <strain evidence="4 5">ATCC 35613</strain>
    </source>
</reference>
<comment type="subcellular location">
    <subcellularLocation>
        <location evidence="1 3">Cell outer membrane</location>
        <topology evidence="1 3">Lipid-anchor</topology>
    </subcellularLocation>
</comment>
<name>A0A1B7JQN1_9GAMM</name>
<organism evidence="4 5">
    <name type="scientific">Providencia heimbachae ATCC 35613</name>
    <dbReference type="NCBI Taxonomy" id="1354272"/>
    <lineage>
        <taxon>Bacteria</taxon>
        <taxon>Pseudomonadati</taxon>
        <taxon>Pseudomonadota</taxon>
        <taxon>Gammaproteobacteria</taxon>
        <taxon>Enterobacterales</taxon>
        <taxon>Morganellaceae</taxon>
        <taxon>Providencia</taxon>
    </lineage>
</organism>
<feature type="signal peptide" evidence="3">
    <location>
        <begin position="1"/>
        <end position="26"/>
    </location>
</feature>
<dbReference type="EMBL" id="LXEW01000038">
    <property type="protein sequence ID" value="OAT50213.1"/>
    <property type="molecule type" value="Genomic_DNA"/>
</dbReference>
<dbReference type="Proteomes" id="UP000078224">
    <property type="component" value="Unassembled WGS sequence"/>
</dbReference>
<evidence type="ECO:0000313" key="5">
    <source>
        <dbReference type="Proteomes" id="UP000078224"/>
    </source>
</evidence>
<dbReference type="InterPro" id="IPR010131">
    <property type="entry name" value="MdtP/NodT-like"/>
</dbReference>
<keyword evidence="3" id="KW-0732">Signal</keyword>
<keyword evidence="3" id="KW-0812">Transmembrane</keyword>
<proteinExistence type="inferred from homology"/>
<dbReference type="Gene3D" id="2.20.200.10">
    <property type="entry name" value="Outer membrane efflux proteins (OEP)"/>
    <property type="match status" value="1"/>
</dbReference>
<dbReference type="GO" id="GO:0015562">
    <property type="term" value="F:efflux transmembrane transporter activity"/>
    <property type="evidence" value="ECO:0007669"/>
    <property type="project" value="InterPro"/>
</dbReference>
<evidence type="ECO:0000256" key="1">
    <source>
        <dbReference type="ARBA" id="ARBA00004459"/>
    </source>
</evidence>
<keyword evidence="5" id="KW-1185">Reference proteome</keyword>
<dbReference type="InterPro" id="IPR003423">
    <property type="entry name" value="OMP_efflux"/>
</dbReference>
<dbReference type="Pfam" id="PF02321">
    <property type="entry name" value="OEP"/>
    <property type="match status" value="2"/>
</dbReference>
<dbReference type="NCBIfam" id="TIGR01845">
    <property type="entry name" value="outer_NodT"/>
    <property type="match status" value="1"/>
</dbReference>
<dbReference type="PANTHER" id="PTHR30203">
    <property type="entry name" value="OUTER MEMBRANE CATION EFFLUX PROTEIN"/>
    <property type="match status" value="1"/>
</dbReference>
<keyword evidence="3" id="KW-1134">Transmembrane beta strand</keyword>
<keyword evidence="3 4" id="KW-0449">Lipoprotein</keyword>
<dbReference type="SUPFAM" id="SSF56954">
    <property type="entry name" value="Outer membrane efflux proteins (OEP)"/>
    <property type="match status" value="1"/>
</dbReference>
<evidence type="ECO:0000256" key="3">
    <source>
        <dbReference type="RuleBase" id="RU362097"/>
    </source>
</evidence>
<dbReference type="PATRIC" id="fig|1354272.4.peg.2828"/>
<dbReference type="RefSeq" id="WP_068909382.1">
    <property type="nucleotide sequence ID" value="NZ_LXEW01000038.1"/>
</dbReference>
<evidence type="ECO:0000313" key="4">
    <source>
        <dbReference type="EMBL" id="OAT50213.1"/>
    </source>
</evidence>
<gene>
    <name evidence="4" type="ORF">M998_2770</name>
</gene>
<keyword evidence="3" id="KW-0564">Palmitate</keyword>
<feature type="chain" id="PRO_5008447589" evidence="3">
    <location>
        <begin position="27"/>
        <end position="463"/>
    </location>
</feature>
<dbReference type="Gene3D" id="1.20.1600.10">
    <property type="entry name" value="Outer membrane efflux proteins (OEP)"/>
    <property type="match status" value="1"/>
</dbReference>
<dbReference type="OrthoDB" id="9770517at2"/>
<protein>
    <submittedName>
        <fullName evidence="4">RND efflux system outer membrane lipoprotein</fullName>
    </submittedName>
</protein>
<comment type="caution">
    <text evidence="4">The sequence shown here is derived from an EMBL/GenBank/DDBJ whole genome shotgun (WGS) entry which is preliminary data.</text>
</comment>
<dbReference type="AlphaFoldDB" id="A0A1B7JQN1"/>
<accession>A0A1B7JQN1</accession>
<evidence type="ECO:0000256" key="2">
    <source>
        <dbReference type="ARBA" id="ARBA00007613"/>
    </source>
</evidence>
<keyword evidence="3" id="KW-0472">Membrane</keyword>